<evidence type="ECO:0000313" key="1">
    <source>
        <dbReference type="EMBL" id="GAA5075645.1"/>
    </source>
</evidence>
<dbReference type="SUPFAM" id="SSF47413">
    <property type="entry name" value="lambda repressor-like DNA-binding domains"/>
    <property type="match status" value="1"/>
</dbReference>
<dbReference type="InterPro" id="IPR010982">
    <property type="entry name" value="Lambda_DNA-bd_dom_sf"/>
</dbReference>
<protein>
    <submittedName>
        <fullName evidence="1">Uncharacterized protein</fullName>
    </submittedName>
</protein>
<name>A0ABP9LG96_9GAMM</name>
<accession>A0ABP9LG96</accession>
<dbReference type="CDD" id="cd00093">
    <property type="entry name" value="HTH_XRE"/>
    <property type="match status" value="1"/>
</dbReference>
<dbReference type="CDD" id="cd06462">
    <property type="entry name" value="Peptidase_S24_S26"/>
    <property type="match status" value="1"/>
</dbReference>
<keyword evidence="2" id="KW-1185">Reference proteome</keyword>
<dbReference type="SUPFAM" id="SSF51306">
    <property type="entry name" value="LexA/Signal peptidase"/>
    <property type="match status" value="1"/>
</dbReference>
<dbReference type="InterPro" id="IPR036286">
    <property type="entry name" value="LexA/Signal_pep-like_sf"/>
</dbReference>
<sequence length="190" mass="20521">MLDISTDNAAVAERLKKAIADLPYSKSEVADRLGVSPQAVTGWESTGRIGKKSLAGLALMSGRSVHYFLTGEQEPPQGDWGAILGRLPGNLAVIREESSTMLPRLNPGDSALYDPEDRIPEDGRLFVVVAAGLGNESPTVKRCVELGGDTFFDALNPASDPAWSKPRKMEDSHHPITILGRVRWIGSWEG</sequence>
<organism evidence="1 2">
    <name type="scientific">Lysobacter panacisoli</name>
    <dbReference type="NCBI Taxonomy" id="1255263"/>
    <lineage>
        <taxon>Bacteria</taxon>
        <taxon>Pseudomonadati</taxon>
        <taxon>Pseudomonadota</taxon>
        <taxon>Gammaproteobacteria</taxon>
        <taxon>Lysobacterales</taxon>
        <taxon>Lysobacteraceae</taxon>
        <taxon>Lysobacter</taxon>
    </lineage>
</organism>
<comment type="caution">
    <text evidence="1">The sequence shown here is derived from an EMBL/GenBank/DDBJ whole genome shotgun (WGS) entry which is preliminary data.</text>
</comment>
<proteinExistence type="predicted"/>
<dbReference type="Gene3D" id="2.10.109.10">
    <property type="entry name" value="Umud Fragment, subunit A"/>
    <property type="match status" value="1"/>
</dbReference>
<dbReference type="Proteomes" id="UP001501083">
    <property type="component" value="Unassembled WGS sequence"/>
</dbReference>
<reference evidence="2" key="1">
    <citation type="journal article" date="2019" name="Int. J. Syst. Evol. Microbiol.">
        <title>The Global Catalogue of Microorganisms (GCM) 10K type strain sequencing project: providing services to taxonomists for standard genome sequencing and annotation.</title>
        <authorList>
            <consortium name="The Broad Institute Genomics Platform"/>
            <consortium name="The Broad Institute Genome Sequencing Center for Infectious Disease"/>
            <person name="Wu L."/>
            <person name="Ma J."/>
        </authorList>
    </citation>
    <scope>NUCLEOTIDE SEQUENCE [LARGE SCALE GENOMIC DNA]</scope>
    <source>
        <strain evidence="2">JCM 19212</strain>
    </source>
</reference>
<dbReference type="EMBL" id="BAABKY010000002">
    <property type="protein sequence ID" value="GAA5075645.1"/>
    <property type="molecule type" value="Genomic_DNA"/>
</dbReference>
<dbReference type="InterPro" id="IPR001387">
    <property type="entry name" value="Cro/C1-type_HTH"/>
</dbReference>
<evidence type="ECO:0000313" key="2">
    <source>
        <dbReference type="Proteomes" id="UP001501083"/>
    </source>
</evidence>
<dbReference type="Gene3D" id="1.10.260.40">
    <property type="entry name" value="lambda repressor-like DNA-binding domains"/>
    <property type="match status" value="1"/>
</dbReference>
<gene>
    <name evidence="1" type="ORF">GCM10025759_19370</name>
</gene>